<accession>A0A7J8DHT7</accession>
<dbReference type="AlphaFoldDB" id="A0A7J8DHT7"/>
<proteinExistence type="predicted"/>
<dbReference type="EMBL" id="JACASE010000012">
    <property type="protein sequence ID" value="KAF6422670.1"/>
    <property type="molecule type" value="Genomic_DNA"/>
</dbReference>
<evidence type="ECO:0000313" key="1">
    <source>
        <dbReference type="EMBL" id="KAF6422670.1"/>
    </source>
</evidence>
<sequence>MKPGAKASFKITTSSWQIPVLPARPSSQLFCIKFPISPLRYFLLGLPRLLVTSDMNQNLNKNDCVFALVSEKSGVGELSFRHRWVEDLTQCQQDFFPSSAFSMCWQVLTACQHHCQPWSRHMSNSVLISVYKDKILVIG</sequence>
<protein>
    <submittedName>
        <fullName evidence="1">Uncharacterized protein</fullName>
    </submittedName>
</protein>
<evidence type="ECO:0000313" key="2">
    <source>
        <dbReference type="Proteomes" id="UP000593571"/>
    </source>
</evidence>
<organism evidence="1 2">
    <name type="scientific">Rousettus aegyptiacus</name>
    <name type="common">Egyptian fruit bat</name>
    <name type="synonym">Pteropus aegyptiacus</name>
    <dbReference type="NCBI Taxonomy" id="9407"/>
    <lineage>
        <taxon>Eukaryota</taxon>
        <taxon>Metazoa</taxon>
        <taxon>Chordata</taxon>
        <taxon>Craniata</taxon>
        <taxon>Vertebrata</taxon>
        <taxon>Euteleostomi</taxon>
        <taxon>Mammalia</taxon>
        <taxon>Eutheria</taxon>
        <taxon>Laurasiatheria</taxon>
        <taxon>Chiroptera</taxon>
        <taxon>Yinpterochiroptera</taxon>
        <taxon>Pteropodoidea</taxon>
        <taxon>Pteropodidae</taxon>
        <taxon>Rousettinae</taxon>
        <taxon>Rousettus</taxon>
    </lineage>
</organism>
<dbReference type="Proteomes" id="UP000593571">
    <property type="component" value="Unassembled WGS sequence"/>
</dbReference>
<name>A0A7J8DHT7_ROUAE</name>
<keyword evidence="2" id="KW-1185">Reference proteome</keyword>
<reference evidence="1 2" key="1">
    <citation type="journal article" date="2020" name="Nature">
        <title>Six reference-quality genomes reveal evolution of bat adaptations.</title>
        <authorList>
            <person name="Jebb D."/>
            <person name="Huang Z."/>
            <person name="Pippel M."/>
            <person name="Hughes G.M."/>
            <person name="Lavrichenko K."/>
            <person name="Devanna P."/>
            <person name="Winkler S."/>
            <person name="Jermiin L.S."/>
            <person name="Skirmuntt E.C."/>
            <person name="Katzourakis A."/>
            <person name="Burkitt-Gray L."/>
            <person name="Ray D.A."/>
            <person name="Sullivan K.A.M."/>
            <person name="Roscito J.G."/>
            <person name="Kirilenko B.M."/>
            <person name="Davalos L.M."/>
            <person name="Corthals A.P."/>
            <person name="Power M.L."/>
            <person name="Jones G."/>
            <person name="Ransome R.D."/>
            <person name="Dechmann D.K.N."/>
            <person name="Locatelli A.G."/>
            <person name="Puechmaille S.J."/>
            <person name="Fedrigo O."/>
            <person name="Jarvis E.D."/>
            <person name="Hiller M."/>
            <person name="Vernes S.C."/>
            <person name="Myers E.W."/>
            <person name="Teeling E.C."/>
        </authorList>
    </citation>
    <scope>NUCLEOTIDE SEQUENCE [LARGE SCALE GENOMIC DNA]</scope>
    <source>
        <strain evidence="1">MRouAeg1</strain>
        <tissue evidence="1">Muscle</tissue>
    </source>
</reference>
<comment type="caution">
    <text evidence="1">The sequence shown here is derived from an EMBL/GenBank/DDBJ whole genome shotgun (WGS) entry which is preliminary data.</text>
</comment>
<gene>
    <name evidence="1" type="ORF">HJG63_008512</name>
</gene>